<dbReference type="Proteomes" id="UP000291343">
    <property type="component" value="Unassembled WGS sequence"/>
</dbReference>
<comment type="caution">
    <text evidence="2">The sequence shown here is derived from an EMBL/GenBank/DDBJ whole genome shotgun (WGS) entry which is preliminary data.</text>
</comment>
<accession>A0A482WIM1</accession>
<reference evidence="2 3" key="1">
    <citation type="journal article" date="2017" name="Gigascience">
        <title>Genome sequence of the small brown planthopper, Laodelphax striatellus.</title>
        <authorList>
            <person name="Zhu J."/>
            <person name="Jiang F."/>
            <person name="Wang X."/>
            <person name="Yang P."/>
            <person name="Bao Y."/>
            <person name="Zhao W."/>
            <person name="Wang W."/>
            <person name="Lu H."/>
            <person name="Wang Q."/>
            <person name="Cui N."/>
            <person name="Li J."/>
            <person name="Chen X."/>
            <person name="Luo L."/>
            <person name="Yu J."/>
            <person name="Kang L."/>
            <person name="Cui F."/>
        </authorList>
    </citation>
    <scope>NUCLEOTIDE SEQUENCE [LARGE SCALE GENOMIC DNA]</scope>
    <source>
        <strain evidence="2">Lst14</strain>
    </source>
</reference>
<name>A0A482WIM1_LAOST</name>
<dbReference type="InParanoid" id="A0A482WIM1"/>
<evidence type="ECO:0000313" key="3">
    <source>
        <dbReference type="Proteomes" id="UP000291343"/>
    </source>
</evidence>
<feature type="compositionally biased region" description="Gly residues" evidence="1">
    <location>
        <begin position="49"/>
        <end position="61"/>
    </location>
</feature>
<proteinExistence type="predicted"/>
<evidence type="ECO:0000313" key="2">
    <source>
        <dbReference type="EMBL" id="RZF33367.1"/>
    </source>
</evidence>
<keyword evidence="3" id="KW-1185">Reference proteome</keyword>
<organism evidence="2 3">
    <name type="scientific">Laodelphax striatellus</name>
    <name type="common">Small brown planthopper</name>
    <name type="synonym">Delphax striatella</name>
    <dbReference type="NCBI Taxonomy" id="195883"/>
    <lineage>
        <taxon>Eukaryota</taxon>
        <taxon>Metazoa</taxon>
        <taxon>Ecdysozoa</taxon>
        <taxon>Arthropoda</taxon>
        <taxon>Hexapoda</taxon>
        <taxon>Insecta</taxon>
        <taxon>Pterygota</taxon>
        <taxon>Neoptera</taxon>
        <taxon>Paraneoptera</taxon>
        <taxon>Hemiptera</taxon>
        <taxon>Auchenorrhyncha</taxon>
        <taxon>Fulgoroidea</taxon>
        <taxon>Delphacidae</taxon>
        <taxon>Criomorphinae</taxon>
        <taxon>Laodelphax</taxon>
    </lineage>
</organism>
<evidence type="ECO:0000256" key="1">
    <source>
        <dbReference type="SAM" id="MobiDB-lite"/>
    </source>
</evidence>
<feature type="compositionally biased region" description="Basic and acidic residues" evidence="1">
    <location>
        <begin position="38"/>
        <end position="48"/>
    </location>
</feature>
<protein>
    <submittedName>
        <fullName evidence="2">Uncharacterized protein</fullName>
    </submittedName>
</protein>
<sequence length="120" mass="13002">MEKKKCAREMMQNRPDNQLASCRMITDGSPLCKKRHTQMRDEKEKRGEGVGGEEGGGGGVGGEEEMGKGFHVSIIAVTPLEGVAVSYTCLCKRWPLSKTVTVTDSVVRNKVCLEGRSDGA</sequence>
<gene>
    <name evidence="2" type="ORF">LSTR_LSTR015571</name>
</gene>
<dbReference type="EMBL" id="QKKF02034220">
    <property type="protein sequence ID" value="RZF33367.1"/>
    <property type="molecule type" value="Genomic_DNA"/>
</dbReference>
<feature type="region of interest" description="Disordered" evidence="1">
    <location>
        <begin position="33"/>
        <end position="64"/>
    </location>
</feature>
<dbReference type="AlphaFoldDB" id="A0A482WIM1"/>